<feature type="transmembrane region" description="Helical" evidence="1">
    <location>
        <begin position="33"/>
        <end position="51"/>
    </location>
</feature>
<gene>
    <name evidence="2" type="ORF">GCM10020369_80810</name>
</gene>
<name>A0ABP6TBX5_9ACTN</name>
<keyword evidence="1" id="KW-0472">Membrane</keyword>
<evidence type="ECO:0000313" key="2">
    <source>
        <dbReference type="EMBL" id="GAA3398171.1"/>
    </source>
</evidence>
<keyword evidence="1" id="KW-1133">Transmembrane helix</keyword>
<protein>
    <submittedName>
        <fullName evidence="2">Uncharacterized protein</fullName>
    </submittedName>
</protein>
<sequence>MQEDPSRPVLAVTATLLGVPLGLAGLRGSRRGCLMAIPLVELGALWAWLRFAEVVTPEAYTLPAAALAAAFGLVTLRRRPAVSSWVTLGPALAIATVPSLALALAAGTLGLRVLLLGTAALAVTLAGAVTRRQAPFLSGATVLTLVAARALAPVLPELADTVPTWVPLSLAGLLLVAAGATYEQRRRDAARLAGFVRDMH</sequence>
<feature type="transmembrane region" description="Helical" evidence="1">
    <location>
        <begin position="57"/>
        <end position="76"/>
    </location>
</feature>
<dbReference type="InterPro" id="IPR058062">
    <property type="entry name" value="SCO7613_C"/>
</dbReference>
<feature type="transmembrane region" description="Helical" evidence="1">
    <location>
        <begin position="85"/>
        <end position="105"/>
    </location>
</feature>
<evidence type="ECO:0000313" key="3">
    <source>
        <dbReference type="Proteomes" id="UP001501676"/>
    </source>
</evidence>
<feature type="transmembrane region" description="Helical" evidence="1">
    <location>
        <begin position="136"/>
        <end position="156"/>
    </location>
</feature>
<proteinExistence type="predicted"/>
<keyword evidence="1" id="KW-0812">Transmembrane</keyword>
<dbReference type="NCBIfam" id="NF047321">
    <property type="entry name" value="SCO7613_CTERM"/>
    <property type="match status" value="1"/>
</dbReference>
<reference evidence="3" key="1">
    <citation type="journal article" date="2019" name="Int. J. Syst. Evol. Microbiol.">
        <title>The Global Catalogue of Microorganisms (GCM) 10K type strain sequencing project: providing services to taxonomists for standard genome sequencing and annotation.</title>
        <authorList>
            <consortium name="The Broad Institute Genomics Platform"/>
            <consortium name="The Broad Institute Genome Sequencing Center for Infectious Disease"/>
            <person name="Wu L."/>
            <person name="Ma J."/>
        </authorList>
    </citation>
    <scope>NUCLEOTIDE SEQUENCE [LARGE SCALE GENOMIC DNA]</scope>
    <source>
        <strain evidence="3">JCM 9458</strain>
    </source>
</reference>
<feature type="transmembrane region" description="Helical" evidence="1">
    <location>
        <begin position="162"/>
        <end position="182"/>
    </location>
</feature>
<feature type="transmembrane region" description="Helical" evidence="1">
    <location>
        <begin position="111"/>
        <end position="129"/>
    </location>
</feature>
<comment type="caution">
    <text evidence="2">The sequence shown here is derived from an EMBL/GenBank/DDBJ whole genome shotgun (WGS) entry which is preliminary data.</text>
</comment>
<dbReference type="EMBL" id="BAAAYN010000079">
    <property type="protein sequence ID" value="GAA3398171.1"/>
    <property type="molecule type" value="Genomic_DNA"/>
</dbReference>
<accession>A0ABP6TBX5</accession>
<organism evidence="2 3">
    <name type="scientific">Cryptosporangium minutisporangium</name>
    <dbReference type="NCBI Taxonomy" id="113569"/>
    <lineage>
        <taxon>Bacteria</taxon>
        <taxon>Bacillati</taxon>
        <taxon>Actinomycetota</taxon>
        <taxon>Actinomycetes</taxon>
        <taxon>Cryptosporangiales</taxon>
        <taxon>Cryptosporangiaceae</taxon>
        <taxon>Cryptosporangium</taxon>
    </lineage>
</organism>
<feature type="transmembrane region" description="Helical" evidence="1">
    <location>
        <begin position="6"/>
        <end position="26"/>
    </location>
</feature>
<dbReference type="Proteomes" id="UP001501676">
    <property type="component" value="Unassembled WGS sequence"/>
</dbReference>
<evidence type="ECO:0000256" key="1">
    <source>
        <dbReference type="SAM" id="Phobius"/>
    </source>
</evidence>
<keyword evidence="3" id="KW-1185">Reference proteome</keyword>